<accession>A0A939HNJ1</accession>
<dbReference type="Proteomes" id="UP000664073">
    <property type="component" value="Unassembled WGS sequence"/>
</dbReference>
<organism evidence="1 2">
    <name type="scientific">Acetobacter garciniae</name>
    <dbReference type="NCBI Taxonomy" id="2817435"/>
    <lineage>
        <taxon>Bacteria</taxon>
        <taxon>Pseudomonadati</taxon>
        <taxon>Pseudomonadota</taxon>
        <taxon>Alphaproteobacteria</taxon>
        <taxon>Acetobacterales</taxon>
        <taxon>Acetobacteraceae</taxon>
        <taxon>Acetobacter</taxon>
    </lineage>
</organism>
<sequence>MKNFMHALLPSALATFPPTLPGVEGAVVDMAQRQAAPPPVMVSGTVQTPIVLASPHSGRFYPERFVQASRQPLAVLRSGEDSYIDLLAQPANALGPTLVQATFPRVFCDPNRAAWDLDTRMFHGTIPSFVRPTERGLAGLGSIPRMTGNQRPIYRARLPFSEAALRIRNYWMPYHTTLADLLDQTRRRYGLCLLLDLHSMPDMPDNETADFVLGDRHGAACANTFVETAERIVQGLGYSTARNTPYAGGYITQHYGRPHDGRTPQHALQIEIRRSLYMDEATHAPHAGFGRLADAIARLVEALLDDFSAHRR</sequence>
<dbReference type="SUPFAM" id="SSF53187">
    <property type="entry name" value="Zn-dependent exopeptidases"/>
    <property type="match status" value="1"/>
</dbReference>
<comment type="caution">
    <text evidence="1">The sequence shown here is derived from an EMBL/GenBank/DDBJ whole genome shotgun (WGS) entry which is preliminary data.</text>
</comment>
<dbReference type="EMBL" id="JAFVMH010000002">
    <property type="protein sequence ID" value="MBO1324978.1"/>
    <property type="molecule type" value="Genomic_DNA"/>
</dbReference>
<evidence type="ECO:0000313" key="2">
    <source>
        <dbReference type="Proteomes" id="UP000664073"/>
    </source>
</evidence>
<dbReference type="Pfam" id="PF05013">
    <property type="entry name" value="FGase"/>
    <property type="match status" value="1"/>
</dbReference>
<proteinExistence type="predicted"/>
<name>A0A939HNJ1_9PROT</name>
<dbReference type="AlphaFoldDB" id="A0A939HNJ1"/>
<keyword evidence="2" id="KW-1185">Reference proteome</keyword>
<protein>
    <submittedName>
        <fullName evidence="1">N-formylglutamate amidohydrolase</fullName>
    </submittedName>
</protein>
<evidence type="ECO:0000313" key="1">
    <source>
        <dbReference type="EMBL" id="MBO1324978.1"/>
    </source>
</evidence>
<reference evidence="1" key="1">
    <citation type="submission" date="2021-03" db="EMBL/GenBank/DDBJ databases">
        <title>The complete genome sequence of Acetobacter sp. TBRC 12339.</title>
        <authorList>
            <person name="Charoenyingcharoen P."/>
            <person name="Yukphan P."/>
        </authorList>
    </citation>
    <scope>NUCLEOTIDE SEQUENCE</scope>
    <source>
        <strain evidence="1">TBRC 12339</strain>
    </source>
</reference>
<gene>
    <name evidence="1" type="ORF">J2D77_07440</name>
</gene>
<dbReference type="Gene3D" id="3.40.630.40">
    <property type="entry name" value="Zn-dependent exopeptidases"/>
    <property type="match status" value="1"/>
</dbReference>
<dbReference type="InterPro" id="IPR007709">
    <property type="entry name" value="N-FG_amidohydro"/>
</dbReference>